<evidence type="ECO:0000256" key="1">
    <source>
        <dbReference type="SAM" id="MobiDB-lite"/>
    </source>
</evidence>
<reference evidence="2" key="2">
    <citation type="submission" date="2025-09" db="UniProtKB">
        <authorList>
            <consortium name="Ensembl"/>
        </authorList>
    </citation>
    <scope>IDENTIFICATION</scope>
</reference>
<keyword evidence="3" id="KW-1185">Reference proteome</keyword>
<evidence type="ECO:0000313" key="2">
    <source>
        <dbReference type="Ensembl" id="ENSSLDP00000015026.1"/>
    </source>
</evidence>
<dbReference type="Gene3D" id="3.30.200.20">
    <property type="entry name" value="Phosphorylase Kinase, domain 1"/>
    <property type="match status" value="1"/>
</dbReference>
<accession>A0A3B4XFT7</accession>
<name>A0A3B4XFT7_SERLL</name>
<evidence type="ECO:0000313" key="3">
    <source>
        <dbReference type="Proteomes" id="UP000261360"/>
    </source>
</evidence>
<protein>
    <submittedName>
        <fullName evidence="2">Uncharacterized protein</fullName>
    </submittedName>
</protein>
<dbReference type="GeneTree" id="ENSGT00950000182986"/>
<feature type="region of interest" description="Disordered" evidence="1">
    <location>
        <begin position="35"/>
        <end position="55"/>
    </location>
</feature>
<dbReference type="Proteomes" id="UP000261360">
    <property type="component" value="Unplaced"/>
</dbReference>
<dbReference type="STRING" id="1841481.ENSSLDP00000015026"/>
<organism evidence="2 3">
    <name type="scientific">Seriola lalandi dorsalis</name>
    <dbReference type="NCBI Taxonomy" id="1841481"/>
    <lineage>
        <taxon>Eukaryota</taxon>
        <taxon>Metazoa</taxon>
        <taxon>Chordata</taxon>
        <taxon>Craniata</taxon>
        <taxon>Vertebrata</taxon>
        <taxon>Euteleostomi</taxon>
        <taxon>Actinopterygii</taxon>
        <taxon>Neopterygii</taxon>
        <taxon>Teleostei</taxon>
        <taxon>Neoteleostei</taxon>
        <taxon>Acanthomorphata</taxon>
        <taxon>Carangaria</taxon>
        <taxon>Carangiformes</taxon>
        <taxon>Carangidae</taxon>
        <taxon>Seriola</taxon>
    </lineage>
</organism>
<dbReference type="Ensembl" id="ENSSLDT00000015598.1">
    <property type="protein sequence ID" value="ENSSLDP00000015026.1"/>
    <property type="gene ID" value="ENSSLDG00000011980.1"/>
</dbReference>
<proteinExistence type="predicted"/>
<dbReference type="AlphaFoldDB" id="A0A3B4XFT7"/>
<sequence length="130" mass="14358">MNIQRSNPINISRYGRSRHKSHDFEELSCLRTAESHQSFSPNLGSPSPPETPDSSHCISRIGDYLLLEPLEGDHVFRAAHLHSGEELVCKVSRQCGGVVLPSCSQNSLSEQNVVLLQAHHLCIALALPHE</sequence>
<reference evidence="2" key="1">
    <citation type="submission" date="2025-08" db="UniProtKB">
        <authorList>
            <consortium name="Ensembl"/>
        </authorList>
    </citation>
    <scope>IDENTIFICATION</scope>
</reference>
<feature type="compositionally biased region" description="Polar residues" evidence="1">
    <location>
        <begin position="35"/>
        <end position="45"/>
    </location>
</feature>